<organism evidence="2 3">
    <name type="scientific">Azospirillum lipoferum (strain 4B)</name>
    <dbReference type="NCBI Taxonomy" id="862719"/>
    <lineage>
        <taxon>Bacteria</taxon>
        <taxon>Pseudomonadati</taxon>
        <taxon>Pseudomonadota</taxon>
        <taxon>Alphaproteobacteria</taxon>
        <taxon>Rhodospirillales</taxon>
        <taxon>Azospirillaceae</taxon>
        <taxon>Azospirillum</taxon>
    </lineage>
</organism>
<dbReference type="KEGG" id="ali:AZOLI_p10039"/>
<keyword evidence="2" id="KW-0808">Transferase</keyword>
<evidence type="ECO:0000313" key="3">
    <source>
        <dbReference type="Proteomes" id="UP000005667"/>
    </source>
</evidence>
<name>G7ZB07_AZOL4</name>
<accession>G7ZB07</accession>
<keyword evidence="3" id="KW-1185">Reference proteome</keyword>
<geneLocation type="plasmid" evidence="2 3">
    <name>AZO_p1</name>
</geneLocation>
<evidence type="ECO:0000259" key="1">
    <source>
        <dbReference type="PROSITE" id="PS51186"/>
    </source>
</evidence>
<dbReference type="HOGENOM" id="CLU_013985_4_2_5"/>
<dbReference type="Proteomes" id="UP000005667">
    <property type="component" value="Plasmid AZO_p1"/>
</dbReference>
<dbReference type="PANTHER" id="PTHR43072">
    <property type="entry name" value="N-ACETYLTRANSFERASE"/>
    <property type="match status" value="1"/>
</dbReference>
<gene>
    <name evidence="2" type="primary">pat</name>
    <name evidence="2" type="ordered locus">AZOLI_p10039</name>
</gene>
<dbReference type="PANTHER" id="PTHR43072:SF8">
    <property type="entry name" value="ACYLTRANSFERASE FABY-RELATED"/>
    <property type="match status" value="1"/>
</dbReference>
<dbReference type="Gene3D" id="3.40.630.30">
    <property type="match status" value="1"/>
</dbReference>
<dbReference type="InterPro" id="IPR000182">
    <property type="entry name" value="GNAT_dom"/>
</dbReference>
<dbReference type="InterPro" id="IPR016181">
    <property type="entry name" value="Acyl_CoA_acyltransferase"/>
</dbReference>
<dbReference type="Pfam" id="PF00583">
    <property type="entry name" value="Acetyltransf_1"/>
    <property type="match status" value="1"/>
</dbReference>
<feature type="domain" description="N-acetyltransferase" evidence="1">
    <location>
        <begin position="12"/>
        <end position="175"/>
    </location>
</feature>
<dbReference type="EC" id="2.3.1.183" evidence="2"/>
<dbReference type="GO" id="GO:0102971">
    <property type="term" value="F:phosphinothricin N-acetyltransferase activity"/>
    <property type="evidence" value="ECO:0007669"/>
    <property type="project" value="UniProtKB-EC"/>
</dbReference>
<dbReference type="PROSITE" id="PS51186">
    <property type="entry name" value="GNAT"/>
    <property type="match status" value="1"/>
</dbReference>
<evidence type="ECO:0000313" key="2">
    <source>
        <dbReference type="EMBL" id="CBS88363.1"/>
    </source>
</evidence>
<dbReference type="CDD" id="cd04301">
    <property type="entry name" value="NAT_SF"/>
    <property type="match status" value="1"/>
</dbReference>
<protein>
    <submittedName>
        <fullName evidence="2">Phosphinothricin acetyltransferase</fullName>
        <ecNumber evidence="2">2.3.1.183</ecNumber>
    </submittedName>
</protein>
<dbReference type="EMBL" id="FQ311869">
    <property type="protein sequence ID" value="CBS88363.1"/>
    <property type="molecule type" value="Genomic_DNA"/>
</dbReference>
<keyword evidence="2" id="KW-0012">Acyltransferase</keyword>
<proteinExistence type="predicted"/>
<keyword evidence="2" id="KW-0614">Plasmid</keyword>
<reference evidence="3" key="1">
    <citation type="journal article" date="2011" name="PLoS Genet.">
        <title>Azospirillum genomes reveal transition of bacteria from aquatic to terrestrial environments.</title>
        <authorList>
            <person name="Wisniewski-Dye F."/>
            <person name="Borziak K."/>
            <person name="Khalsa-Moyers G."/>
            <person name="Alexandre G."/>
            <person name="Sukharnikov L.O."/>
            <person name="Wuichet K."/>
            <person name="Hurst G.B."/>
            <person name="McDonald W.H."/>
            <person name="Robertson J.S."/>
            <person name="Barbe V."/>
            <person name="Calteau A."/>
            <person name="Rouy Z."/>
            <person name="Mangenot S."/>
            <person name="Prigent-Combaret C."/>
            <person name="Normand P."/>
            <person name="Boyer M."/>
            <person name="Siguier P."/>
            <person name="Dessaux Y."/>
            <person name="Elmerich C."/>
            <person name="Condemine G."/>
            <person name="Krishnen G."/>
            <person name="Kennedy I."/>
            <person name="Paterson A.H."/>
            <person name="Gonzalez V."/>
            <person name="Mavingui P."/>
            <person name="Zhulin I.B."/>
        </authorList>
    </citation>
    <scope>NUCLEOTIDE SEQUENCE [LARGE SCALE GENOMIC DNA]</scope>
    <source>
        <strain evidence="3">4B</strain>
    </source>
</reference>
<dbReference type="AlphaFoldDB" id="G7ZB07"/>
<sequence>MKLMPSLNGPAITVRASADADIPAIAALYAHHVLHGTASFEEVPPDEAEMARRRADILARGLPYLVAECEGRLAGYAYAGLYRTRSAYRFTLENSVYVADGMGRRGIGRALMDPLIEMCEAAGYRRMIAAIGDSANHGSIGLHAACGFRPVGVLPAVGYKFGRWLDGVLMERPLGEGSDGPAPERIFPVGMR</sequence>
<dbReference type="SUPFAM" id="SSF55729">
    <property type="entry name" value="Acyl-CoA N-acyltransferases (Nat)"/>
    <property type="match status" value="1"/>
</dbReference>